<keyword evidence="11 12" id="KW-0742">SOS response</keyword>
<evidence type="ECO:0000313" key="15">
    <source>
        <dbReference type="EMBL" id="QNM07998.1"/>
    </source>
</evidence>
<evidence type="ECO:0000256" key="4">
    <source>
        <dbReference type="ARBA" id="ARBA00022490"/>
    </source>
</evidence>
<comment type="similarity">
    <text evidence="2 12 13">Belongs to the RecF family.</text>
</comment>
<keyword evidence="10 12" id="KW-0234">DNA repair</keyword>
<keyword evidence="7 12" id="KW-0227">DNA damage</keyword>
<dbReference type="GO" id="GO:0005737">
    <property type="term" value="C:cytoplasm"/>
    <property type="evidence" value="ECO:0007669"/>
    <property type="project" value="UniProtKB-SubCell"/>
</dbReference>
<dbReference type="PANTHER" id="PTHR32182">
    <property type="entry name" value="DNA REPLICATION AND REPAIR PROTEIN RECF"/>
    <property type="match status" value="1"/>
</dbReference>
<evidence type="ECO:0000256" key="11">
    <source>
        <dbReference type="ARBA" id="ARBA00023236"/>
    </source>
</evidence>
<evidence type="ECO:0000256" key="8">
    <source>
        <dbReference type="ARBA" id="ARBA00022840"/>
    </source>
</evidence>
<feature type="binding site" evidence="12">
    <location>
        <begin position="30"/>
        <end position="37"/>
    </location>
    <ligand>
        <name>ATP</name>
        <dbReference type="ChEBI" id="CHEBI:30616"/>
    </ligand>
</feature>
<dbReference type="EMBL" id="CP060635">
    <property type="protein sequence ID" value="QNM07998.1"/>
    <property type="molecule type" value="Genomic_DNA"/>
</dbReference>
<name>A0A7G9GB16_9FIRM</name>
<keyword evidence="6 12" id="KW-0547">Nucleotide-binding</keyword>
<dbReference type="RefSeq" id="WP_249328551.1">
    <property type="nucleotide sequence ID" value="NZ_CP060635.1"/>
</dbReference>
<dbReference type="GO" id="GO:0009432">
    <property type="term" value="P:SOS response"/>
    <property type="evidence" value="ECO:0007669"/>
    <property type="project" value="UniProtKB-UniRule"/>
</dbReference>
<evidence type="ECO:0000256" key="10">
    <source>
        <dbReference type="ARBA" id="ARBA00023204"/>
    </source>
</evidence>
<dbReference type="SUPFAM" id="SSF52540">
    <property type="entry name" value="P-loop containing nucleoside triphosphate hydrolases"/>
    <property type="match status" value="1"/>
</dbReference>
<evidence type="ECO:0000256" key="5">
    <source>
        <dbReference type="ARBA" id="ARBA00022705"/>
    </source>
</evidence>
<accession>A0A7G9GB16</accession>
<feature type="domain" description="RecF/RecN/SMC N-terminal" evidence="14">
    <location>
        <begin position="2"/>
        <end position="351"/>
    </location>
</feature>
<evidence type="ECO:0000256" key="9">
    <source>
        <dbReference type="ARBA" id="ARBA00023125"/>
    </source>
</evidence>
<dbReference type="InterPro" id="IPR018078">
    <property type="entry name" value="DNA-binding_RecF_CS"/>
</dbReference>
<dbReference type="KEGG" id="whj:H9Q79_13950"/>
<evidence type="ECO:0000259" key="14">
    <source>
        <dbReference type="Pfam" id="PF02463"/>
    </source>
</evidence>
<dbReference type="PANTHER" id="PTHR32182:SF0">
    <property type="entry name" value="DNA REPLICATION AND REPAIR PROTEIN RECF"/>
    <property type="match status" value="1"/>
</dbReference>
<dbReference type="PROSITE" id="PS00618">
    <property type="entry name" value="RECF_2"/>
    <property type="match status" value="1"/>
</dbReference>
<dbReference type="NCBIfam" id="TIGR00611">
    <property type="entry name" value="recf"/>
    <property type="match status" value="1"/>
</dbReference>
<keyword evidence="16" id="KW-1185">Reference proteome</keyword>
<protein>
    <recommendedName>
        <fullName evidence="3 12">DNA replication and repair protein RecF</fullName>
    </recommendedName>
</protein>
<dbReference type="GO" id="GO:0006302">
    <property type="term" value="P:double-strand break repair"/>
    <property type="evidence" value="ECO:0007669"/>
    <property type="project" value="TreeGrafter"/>
</dbReference>
<keyword evidence="4 12" id="KW-0963">Cytoplasm</keyword>
<evidence type="ECO:0000313" key="16">
    <source>
        <dbReference type="Proteomes" id="UP000515860"/>
    </source>
</evidence>
<dbReference type="InterPro" id="IPR027417">
    <property type="entry name" value="P-loop_NTPase"/>
</dbReference>
<dbReference type="CDD" id="cd03242">
    <property type="entry name" value="ABC_RecF"/>
    <property type="match status" value="1"/>
</dbReference>
<comment type="subcellular location">
    <subcellularLocation>
        <location evidence="1 12 13">Cytoplasm</location>
    </subcellularLocation>
</comment>
<reference evidence="15 16" key="1">
    <citation type="submission" date="2020-08" db="EMBL/GenBank/DDBJ databases">
        <authorList>
            <person name="Liu C."/>
            <person name="Sun Q."/>
        </authorList>
    </citation>
    <scope>NUCLEOTIDE SEQUENCE [LARGE SCALE GENOMIC DNA]</scope>
    <source>
        <strain evidence="15 16">NSJ-29</strain>
    </source>
</reference>
<dbReference type="GO" id="GO:0005524">
    <property type="term" value="F:ATP binding"/>
    <property type="evidence" value="ECO:0007669"/>
    <property type="project" value="UniProtKB-UniRule"/>
</dbReference>
<dbReference type="GO" id="GO:0003697">
    <property type="term" value="F:single-stranded DNA binding"/>
    <property type="evidence" value="ECO:0007669"/>
    <property type="project" value="UniProtKB-UniRule"/>
</dbReference>
<evidence type="ECO:0000256" key="13">
    <source>
        <dbReference type="RuleBase" id="RU000578"/>
    </source>
</evidence>
<sequence>MFIESLELKNFRNYSSLSLSFDEGTNIFYGDNAQGKTNILEAIYLCGTTKSHKGSKDREIIQFQEDESHIRMILNKNNVRHKIDMHLKKNKAKGVAIDGLPIRKASELFGIVNLVFFSPEDLNIIKNGPMERRKFMDSELCQLNKFYLLQLMNYNKVVIQRNKLLKDLPFTGSLKDTLDIWDDQMVFYGTSLIEEREKFILQINNILREIHLNLTGGKEEIQLIYEPNVKKEDLKKQLFQGRDRDLKFKLSSVGPHRDDFCIRVNGIDIRRFGSQGQQRSAALSLKLSEIYLVKNIIKDKPVLLLDDVLSELDSSRQNYLLKSIDRIQTFITCTGMDEFIHNQFTVNKVFEIVNGTVQNQ</sequence>
<dbReference type="GO" id="GO:0000731">
    <property type="term" value="P:DNA synthesis involved in DNA repair"/>
    <property type="evidence" value="ECO:0007669"/>
    <property type="project" value="TreeGrafter"/>
</dbReference>
<proteinExistence type="inferred from homology"/>
<evidence type="ECO:0000256" key="2">
    <source>
        <dbReference type="ARBA" id="ARBA00008016"/>
    </source>
</evidence>
<dbReference type="HAMAP" id="MF_00365">
    <property type="entry name" value="RecF"/>
    <property type="match status" value="1"/>
</dbReference>
<dbReference type="InterPro" id="IPR003395">
    <property type="entry name" value="RecF/RecN/SMC_N"/>
</dbReference>
<organism evidence="15 16">
    <name type="scientific">Wansuia hejianensis</name>
    <dbReference type="NCBI Taxonomy" id="2763667"/>
    <lineage>
        <taxon>Bacteria</taxon>
        <taxon>Bacillati</taxon>
        <taxon>Bacillota</taxon>
        <taxon>Clostridia</taxon>
        <taxon>Lachnospirales</taxon>
        <taxon>Lachnospiraceae</taxon>
        <taxon>Wansuia</taxon>
    </lineage>
</organism>
<keyword evidence="8 12" id="KW-0067">ATP-binding</keyword>
<evidence type="ECO:0000256" key="6">
    <source>
        <dbReference type="ARBA" id="ARBA00022741"/>
    </source>
</evidence>
<evidence type="ECO:0000256" key="12">
    <source>
        <dbReference type="HAMAP-Rule" id="MF_00365"/>
    </source>
</evidence>
<dbReference type="GO" id="GO:0006260">
    <property type="term" value="P:DNA replication"/>
    <property type="evidence" value="ECO:0007669"/>
    <property type="project" value="UniProtKB-UniRule"/>
</dbReference>
<keyword evidence="9 12" id="KW-0238">DNA-binding</keyword>
<evidence type="ECO:0000256" key="3">
    <source>
        <dbReference type="ARBA" id="ARBA00020170"/>
    </source>
</evidence>
<dbReference type="InterPro" id="IPR001238">
    <property type="entry name" value="DNA-binding_RecF"/>
</dbReference>
<dbReference type="InterPro" id="IPR042174">
    <property type="entry name" value="RecF_2"/>
</dbReference>
<evidence type="ECO:0000256" key="1">
    <source>
        <dbReference type="ARBA" id="ARBA00004496"/>
    </source>
</evidence>
<dbReference type="Pfam" id="PF02463">
    <property type="entry name" value="SMC_N"/>
    <property type="match status" value="1"/>
</dbReference>
<gene>
    <name evidence="12 15" type="primary">recF</name>
    <name evidence="15" type="ORF">H9Q79_13950</name>
</gene>
<dbReference type="Gene3D" id="1.20.1050.90">
    <property type="entry name" value="RecF/RecN/SMC, N-terminal domain"/>
    <property type="match status" value="1"/>
</dbReference>
<comment type="function">
    <text evidence="12 13">The RecF protein is involved in DNA metabolism; it is required for DNA replication and normal SOS inducibility. RecF binds preferentially to single-stranded, linear DNA. It also seems to bind ATP.</text>
</comment>
<keyword evidence="5 12" id="KW-0235">DNA replication</keyword>
<dbReference type="Gene3D" id="3.40.50.300">
    <property type="entry name" value="P-loop containing nucleotide triphosphate hydrolases"/>
    <property type="match status" value="1"/>
</dbReference>
<dbReference type="AlphaFoldDB" id="A0A7G9GB16"/>
<dbReference type="Proteomes" id="UP000515860">
    <property type="component" value="Chromosome"/>
</dbReference>
<evidence type="ECO:0000256" key="7">
    <source>
        <dbReference type="ARBA" id="ARBA00022763"/>
    </source>
</evidence>